<reference evidence="1" key="1">
    <citation type="submission" date="2023-03" db="UniProtKB">
        <authorList>
            <consortium name="EnsemblPlants"/>
        </authorList>
    </citation>
    <scope>IDENTIFICATION</scope>
</reference>
<sequence length="72" mass="8462">MLVWRGESLSQRISPDVLLDAVWYVGKGYPDVLFIFVDVFWRREYPVSYSVSCSLCRPLYITSRCDNNKIHT</sequence>
<accession>A0A9I9EGH0</accession>
<protein>
    <submittedName>
        <fullName evidence="1">Uncharacterized protein</fullName>
    </submittedName>
</protein>
<dbReference type="EnsemblPlants" id="MELO3C033435.2.1">
    <property type="protein sequence ID" value="MELO3C033435.2.1"/>
    <property type="gene ID" value="MELO3C033435.2"/>
</dbReference>
<dbReference type="AlphaFoldDB" id="A0A9I9EGH0"/>
<dbReference type="Gramene" id="MELO3C033435.2.1">
    <property type="protein sequence ID" value="MELO3C033435.2.1"/>
    <property type="gene ID" value="MELO3C033435.2"/>
</dbReference>
<organism evidence="1">
    <name type="scientific">Cucumis melo</name>
    <name type="common">Muskmelon</name>
    <dbReference type="NCBI Taxonomy" id="3656"/>
    <lineage>
        <taxon>Eukaryota</taxon>
        <taxon>Viridiplantae</taxon>
        <taxon>Streptophyta</taxon>
        <taxon>Embryophyta</taxon>
        <taxon>Tracheophyta</taxon>
        <taxon>Spermatophyta</taxon>
        <taxon>Magnoliopsida</taxon>
        <taxon>eudicotyledons</taxon>
        <taxon>Gunneridae</taxon>
        <taxon>Pentapetalae</taxon>
        <taxon>rosids</taxon>
        <taxon>fabids</taxon>
        <taxon>Cucurbitales</taxon>
        <taxon>Cucurbitaceae</taxon>
        <taxon>Benincaseae</taxon>
        <taxon>Cucumis</taxon>
    </lineage>
</organism>
<proteinExistence type="predicted"/>
<name>A0A9I9EGH0_CUCME</name>
<evidence type="ECO:0000313" key="1">
    <source>
        <dbReference type="EnsemblPlants" id="MELO3C033435.2.1"/>
    </source>
</evidence>